<dbReference type="InterPro" id="IPR054416">
    <property type="entry name" value="GST_UstS-like_C"/>
</dbReference>
<reference evidence="2 3" key="1">
    <citation type="journal article" date="2019" name="Nat. Ecol. Evol.">
        <title>Megaphylogeny resolves global patterns of mushroom evolution.</title>
        <authorList>
            <person name="Varga T."/>
            <person name="Krizsan K."/>
            <person name="Foldi C."/>
            <person name="Dima B."/>
            <person name="Sanchez-Garcia M."/>
            <person name="Sanchez-Ramirez S."/>
            <person name="Szollosi G.J."/>
            <person name="Szarkandi J.G."/>
            <person name="Papp V."/>
            <person name="Albert L."/>
            <person name="Andreopoulos W."/>
            <person name="Angelini C."/>
            <person name="Antonin V."/>
            <person name="Barry K.W."/>
            <person name="Bougher N.L."/>
            <person name="Buchanan P."/>
            <person name="Buyck B."/>
            <person name="Bense V."/>
            <person name="Catcheside P."/>
            <person name="Chovatia M."/>
            <person name="Cooper J."/>
            <person name="Damon W."/>
            <person name="Desjardin D."/>
            <person name="Finy P."/>
            <person name="Geml J."/>
            <person name="Haridas S."/>
            <person name="Hughes K."/>
            <person name="Justo A."/>
            <person name="Karasinski D."/>
            <person name="Kautmanova I."/>
            <person name="Kiss B."/>
            <person name="Kocsube S."/>
            <person name="Kotiranta H."/>
            <person name="LaButti K.M."/>
            <person name="Lechner B.E."/>
            <person name="Liimatainen K."/>
            <person name="Lipzen A."/>
            <person name="Lukacs Z."/>
            <person name="Mihaltcheva S."/>
            <person name="Morgado L.N."/>
            <person name="Niskanen T."/>
            <person name="Noordeloos M.E."/>
            <person name="Ohm R.A."/>
            <person name="Ortiz-Santana B."/>
            <person name="Ovrebo C."/>
            <person name="Racz N."/>
            <person name="Riley R."/>
            <person name="Savchenko A."/>
            <person name="Shiryaev A."/>
            <person name="Soop K."/>
            <person name="Spirin V."/>
            <person name="Szebenyi C."/>
            <person name="Tomsovsky M."/>
            <person name="Tulloss R.E."/>
            <person name="Uehling J."/>
            <person name="Grigoriev I.V."/>
            <person name="Vagvolgyi C."/>
            <person name="Papp T."/>
            <person name="Martin F.M."/>
            <person name="Miettinen O."/>
            <person name="Hibbett D.S."/>
            <person name="Nagy L.G."/>
        </authorList>
    </citation>
    <scope>NUCLEOTIDE SEQUENCE [LARGE SCALE GENOMIC DNA]</scope>
    <source>
        <strain evidence="2 3">CBS 309.79</strain>
    </source>
</reference>
<dbReference type="EMBL" id="ML178852">
    <property type="protein sequence ID" value="TFK96960.1"/>
    <property type="molecule type" value="Genomic_DNA"/>
</dbReference>
<evidence type="ECO:0000313" key="2">
    <source>
        <dbReference type="EMBL" id="TFK96960.1"/>
    </source>
</evidence>
<dbReference type="Gene3D" id="3.40.30.10">
    <property type="entry name" value="Glutaredoxin"/>
    <property type="match status" value="1"/>
</dbReference>
<dbReference type="InterPro" id="IPR036282">
    <property type="entry name" value="Glutathione-S-Trfase_C_sf"/>
</dbReference>
<proteinExistence type="predicted"/>
<dbReference type="PROSITE" id="PS50404">
    <property type="entry name" value="GST_NTER"/>
    <property type="match status" value="1"/>
</dbReference>
<sequence>MPTTDTSIILYDMSSTLPNRQPVSPYASLVRYALNYKQLSFTTSWTTYATIKADALAIGAKPTTVFRDGTPRYTIPFIIDSTLPGAPVVVSGSLAIVQYLDIAYPDPVHQLLEPSPNNLAVHTLGRMAIEAFVGPLVIPMLRPRILGILTTEEDKEILRSSFPPDFQETTVDSVEGKALVDGSKVMLEEIAKTFGEHKWFGGDRPVYLDFVLLGYLNLFRHVHEDVWKVLKEVDGGRFVKMIEAGAEWAKLD</sequence>
<protein>
    <recommendedName>
        <fullName evidence="1">GST N-terminal domain-containing protein</fullName>
    </recommendedName>
</protein>
<dbReference type="STRING" id="1884261.A0A5C3Q9B0"/>
<dbReference type="SUPFAM" id="SSF47616">
    <property type="entry name" value="GST C-terminal domain-like"/>
    <property type="match status" value="1"/>
</dbReference>
<dbReference type="Pfam" id="PF22041">
    <property type="entry name" value="GST_C_7"/>
    <property type="match status" value="1"/>
</dbReference>
<evidence type="ECO:0000313" key="3">
    <source>
        <dbReference type="Proteomes" id="UP000305067"/>
    </source>
</evidence>
<dbReference type="InterPro" id="IPR036249">
    <property type="entry name" value="Thioredoxin-like_sf"/>
</dbReference>
<dbReference type="OrthoDB" id="4951845at2759"/>
<dbReference type="AlphaFoldDB" id="A0A5C3Q9B0"/>
<gene>
    <name evidence="2" type="ORF">BDV98DRAFT_575219</name>
</gene>
<dbReference type="InterPro" id="IPR004045">
    <property type="entry name" value="Glutathione_S-Trfase_N"/>
</dbReference>
<name>A0A5C3Q9B0_9AGAR</name>
<organism evidence="2 3">
    <name type="scientific">Pterulicium gracile</name>
    <dbReference type="NCBI Taxonomy" id="1884261"/>
    <lineage>
        <taxon>Eukaryota</taxon>
        <taxon>Fungi</taxon>
        <taxon>Dikarya</taxon>
        <taxon>Basidiomycota</taxon>
        <taxon>Agaricomycotina</taxon>
        <taxon>Agaricomycetes</taxon>
        <taxon>Agaricomycetidae</taxon>
        <taxon>Agaricales</taxon>
        <taxon>Pleurotineae</taxon>
        <taxon>Pterulaceae</taxon>
        <taxon>Pterulicium</taxon>
    </lineage>
</organism>
<evidence type="ECO:0000259" key="1">
    <source>
        <dbReference type="PROSITE" id="PS50404"/>
    </source>
</evidence>
<dbReference type="SUPFAM" id="SSF52833">
    <property type="entry name" value="Thioredoxin-like"/>
    <property type="match status" value="1"/>
</dbReference>
<keyword evidence="3" id="KW-1185">Reference proteome</keyword>
<accession>A0A5C3Q9B0</accession>
<feature type="domain" description="GST N-terminal" evidence="1">
    <location>
        <begin position="14"/>
        <end position="108"/>
    </location>
</feature>
<dbReference type="Gene3D" id="1.20.1050.10">
    <property type="match status" value="1"/>
</dbReference>
<dbReference type="Proteomes" id="UP000305067">
    <property type="component" value="Unassembled WGS sequence"/>
</dbReference>
<dbReference type="Pfam" id="PF13417">
    <property type="entry name" value="GST_N_3"/>
    <property type="match status" value="1"/>
</dbReference>